<organism evidence="6 7">
    <name type="scientific">Candidatus Accumulibacter meliphilus</name>
    <dbReference type="NCBI Taxonomy" id="2211374"/>
    <lineage>
        <taxon>Bacteria</taxon>
        <taxon>Pseudomonadati</taxon>
        <taxon>Pseudomonadota</taxon>
        <taxon>Betaproteobacteria</taxon>
        <taxon>Candidatus Accumulibacter</taxon>
    </lineage>
</organism>
<reference evidence="6 7" key="1">
    <citation type="submission" date="2018-05" db="EMBL/GenBank/DDBJ databases">
        <title>Integrated omic analyses show evidence that a Ca. Accumulibacter phosphatis strain performs denitrification under micro-aerobic conditions.</title>
        <authorList>
            <person name="Camejo P.Y."/>
            <person name="Katherine M.D."/>
            <person name="Daniel N.R."/>
        </authorList>
    </citation>
    <scope>NUCLEOTIDE SEQUENCE [LARGE SCALE GENOMIC DNA]</scope>
    <source>
        <strain evidence="6">UW-LDO-IC</strain>
    </source>
</reference>
<keyword evidence="1" id="KW-0813">Transport</keyword>
<evidence type="ECO:0000256" key="4">
    <source>
        <dbReference type="ARBA" id="ARBA00022840"/>
    </source>
</evidence>
<dbReference type="PANTHER" id="PTHR42781:SF4">
    <property type="entry name" value="SPERMIDINE_PUTRESCINE IMPORT ATP-BINDING PROTEIN POTA"/>
    <property type="match status" value="1"/>
</dbReference>
<evidence type="ECO:0000256" key="1">
    <source>
        <dbReference type="ARBA" id="ARBA00022448"/>
    </source>
</evidence>
<sequence>MKLLAVTALSKSFRERRLLAIDELSLSAGERYVLTGENGSGKSTLLRILAGIDAPDSGVGHFGKRRFDWSPYPDWLRQEVIYVHQQPYLFHTSVVENIAYGLRARGVEAGERERLVAAAIAWARLGHLLRTPPQKLSGGERQRVALARAWVLAPKVLLLDEPTANLDAESRQQTIDLVQAFCGPETTAVIACHDRDMIALANRRRLHLVDGLIQQNSTPTL</sequence>
<feature type="domain" description="ABC transporter" evidence="5">
    <location>
        <begin position="4"/>
        <end position="221"/>
    </location>
</feature>
<protein>
    <submittedName>
        <fullName evidence="6">ATP-binding cassette domain-containing protein</fullName>
    </submittedName>
</protein>
<dbReference type="SMART" id="SM00382">
    <property type="entry name" value="AAA"/>
    <property type="match status" value="1"/>
</dbReference>
<accession>A0A369XN56</accession>
<keyword evidence="2" id="KW-0472">Membrane</keyword>
<dbReference type="InterPro" id="IPR003593">
    <property type="entry name" value="AAA+_ATPase"/>
</dbReference>
<keyword evidence="2" id="KW-1003">Cell membrane</keyword>
<comment type="caution">
    <text evidence="6">The sequence shown here is derived from an EMBL/GenBank/DDBJ whole genome shotgun (WGS) entry which is preliminary data.</text>
</comment>
<proteinExistence type="predicted"/>
<gene>
    <name evidence="6" type="ORF">DVS81_14070</name>
</gene>
<dbReference type="Gene3D" id="3.40.50.300">
    <property type="entry name" value="P-loop containing nucleotide triphosphate hydrolases"/>
    <property type="match status" value="1"/>
</dbReference>
<dbReference type="InterPro" id="IPR027417">
    <property type="entry name" value="P-loop_NTPase"/>
</dbReference>
<dbReference type="EMBL" id="QPGA01000030">
    <property type="protein sequence ID" value="RDE49869.1"/>
    <property type="molecule type" value="Genomic_DNA"/>
</dbReference>
<dbReference type="PROSITE" id="PS00211">
    <property type="entry name" value="ABC_TRANSPORTER_1"/>
    <property type="match status" value="1"/>
</dbReference>
<dbReference type="GO" id="GO:0016887">
    <property type="term" value="F:ATP hydrolysis activity"/>
    <property type="evidence" value="ECO:0007669"/>
    <property type="project" value="InterPro"/>
</dbReference>
<evidence type="ECO:0000313" key="6">
    <source>
        <dbReference type="EMBL" id="RDE49869.1"/>
    </source>
</evidence>
<keyword evidence="4 6" id="KW-0067">ATP-binding</keyword>
<dbReference type="InterPro" id="IPR003439">
    <property type="entry name" value="ABC_transporter-like_ATP-bd"/>
</dbReference>
<dbReference type="PROSITE" id="PS50893">
    <property type="entry name" value="ABC_TRANSPORTER_2"/>
    <property type="match status" value="1"/>
</dbReference>
<dbReference type="InterPro" id="IPR017871">
    <property type="entry name" value="ABC_transporter-like_CS"/>
</dbReference>
<dbReference type="Proteomes" id="UP000253831">
    <property type="component" value="Unassembled WGS sequence"/>
</dbReference>
<dbReference type="GO" id="GO:0005524">
    <property type="term" value="F:ATP binding"/>
    <property type="evidence" value="ECO:0007669"/>
    <property type="project" value="UniProtKB-KW"/>
</dbReference>
<dbReference type="SUPFAM" id="SSF52540">
    <property type="entry name" value="P-loop containing nucleoside triphosphate hydrolases"/>
    <property type="match status" value="1"/>
</dbReference>
<dbReference type="PANTHER" id="PTHR42781">
    <property type="entry name" value="SPERMIDINE/PUTRESCINE IMPORT ATP-BINDING PROTEIN POTA"/>
    <property type="match status" value="1"/>
</dbReference>
<dbReference type="Pfam" id="PF00005">
    <property type="entry name" value="ABC_tran"/>
    <property type="match status" value="1"/>
</dbReference>
<dbReference type="InterPro" id="IPR050093">
    <property type="entry name" value="ABC_SmlMolc_Importer"/>
</dbReference>
<name>A0A369XN56_9PROT</name>
<keyword evidence="3" id="KW-0547">Nucleotide-binding</keyword>
<evidence type="ECO:0000313" key="7">
    <source>
        <dbReference type="Proteomes" id="UP000253831"/>
    </source>
</evidence>
<evidence type="ECO:0000259" key="5">
    <source>
        <dbReference type="PROSITE" id="PS50893"/>
    </source>
</evidence>
<dbReference type="AlphaFoldDB" id="A0A369XN56"/>
<evidence type="ECO:0000256" key="3">
    <source>
        <dbReference type="ARBA" id="ARBA00022741"/>
    </source>
</evidence>
<evidence type="ECO:0000256" key="2">
    <source>
        <dbReference type="ARBA" id="ARBA00022475"/>
    </source>
</evidence>